<feature type="region of interest" description="Disordered" evidence="1">
    <location>
        <begin position="141"/>
        <end position="162"/>
    </location>
</feature>
<accession>A0A2I0K5S2</accession>
<reference evidence="3 4" key="1">
    <citation type="submission" date="2017-11" db="EMBL/GenBank/DDBJ databases">
        <title>De-novo sequencing of pomegranate (Punica granatum L.) genome.</title>
        <authorList>
            <person name="Akparov Z."/>
            <person name="Amiraslanov A."/>
            <person name="Hajiyeva S."/>
            <person name="Abbasov M."/>
            <person name="Kaur K."/>
            <person name="Hamwieh A."/>
            <person name="Solovyev V."/>
            <person name="Salamov A."/>
            <person name="Braich B."/>
            <person name="Kosarev P."/>
            <person name="Mahmoud A."/>
            <person name="Hajiyev E."/>
            <person name="Babayeva S."/>
            <person name="Izzatullayeva V."/>
            <person name="Mammadov A."/>
            <person name="Mammadov A."/>
            <person name="Sharifova S."/>
            <person name="Ojaghi J."/>
            <person name="Eynullazada K."/>
            <person name="Bayramov B."/>
            <person name="Abdulazimova A."/>
            <person name="Shahmuradov I."/>
        </authorList>
    </citation>
    <scope>NUCLEOTIDE SEQUENCE [LARGE SCALE GENOMIC DNA]</scope>
    <source>
        <strain evidence="4">cv. AG2017</strain>
        <tissue evidence="3">Leaf</tissue>
    </source>
</reference>
<comment type="caution">
    <text evidence="3">The sequence shown here is derived from an EMBL/GenBank/DDBJ whole genome shotgun (WGS) entry which is preliminary data.</text>
</comment>
<evidence type="ECO:0000256" key="1">
    <source>
        <dbReference type="SAM" id="MobiDB-lite"/>
    </source>
</evidence>
<dbReference type="Proteomes" id="UP000233551">
    <property type="component" value="Unassembled WGS sequence"/>
</dbReference>
<dbReference type="InterPro" id="IPR056647">
    <property type="entry name" value="DUF7745"/>
</dbReference>
<protein>
    <recommendedName>
        <fullName evidence="2">DUF7745 domain-containing protein</fullName>
    </recommendedName>
</protein>
<feature type="compositionally biased region" description="Polar residues" evidence="1">
    <location>
        <begin position="144"/>
        <end position="162"/>
    </location>
</feature>
<dbReference type="PANTHER" id="PTHR48200:SF1">
    <property type="entry name" value="AMINOTRANSFERASE-LIKE PLANT MOBILE DOMAIN-CONTAINING PROTEIN"/>
    <property type="match status" value="1"/>
</dbReference>
<evidence type="ECO:0000313" key="4">
    <source>
        <dbReference type="Proteomes" id="UP000233551"/>
    </source>
</evidence>
<evidence type="ECO:0000313" key="3">
    <source>
        <dbReference type="EMBL" id="PKI63899.1"/>
    </source>
</evidence>
<proteinExistence type="predicted"/>
<gene>
    <name evidence="3" type="ORF">CRG98_015680</name>
</gene>
<dbReference type="AlphaFoldDB" id="A0A2I0K5S2"/>
<feature type="domain" description="DUF7745" evidence="2">
    <location>
        <begin position="5"/>
        <end position="110"/>
    </location>
</feature>
<evidence type="ECO:0000259" key="2">
    <source>
        <dbReference type="Pfam" id="PF24924"/>
    </source>
</evidence>
<name>A0A2I0K5S2_PUNGR</name>
<keyword evidence="4" id="KW-1185">Reference proteome</keyword>
<organism evidence="3 4">
    <name type="scientific">Punica granatum</name>
    <name type="common">Pomegranate</name>
    <dbReference type="NCBI Taxonomy" id="22663"/>
    <lineage>
        <taxon>Eukaryota</taxon>
        <taxon>Viridiplantae</taxon>
        <taxon>Streptophyta</taxon>
        <taxon>Embryophyta</taxon>
        <taxon>Tracheophyta</taxon>
        <taxon>Spermatophyta</taxon>
        <taxon>Magnoliopsida</taxon>
        <taxon>eudicotyledons</taxon>
        <taxon>Gunneridae</taxon>
        <taxon>Pentapetalae</taxon>
        <taxon>rosids</taxon>
        <taxon>malvids</taxon>
        <taxon>Myrtales</taxon>
        <taxon>Lythraceae</taxon>
        <taxon>Punica</taxon>
    </lineage>
</organism>
<sequence>MRVVERKVNEWMKVFREMSPSSLKWRAAWMPPGPMALKCADIYGIPLISHVGSTTYFPARVMRQLGGLQTIPEDMARTRFEYTWREDQKSIDRQNDIEQAMAAWRTIVSKHPYFPELPTQDEQDFQATEEYILRFHRWGPPIQEDTSQPVEQASPGTPSMAT</sequence>
<dbReference type="Pfam" id="PF24924">
    <property type="entry name" value="DUF7745"/>
    <property type="match status" value="1"/>
</dbReference>
<dbReference type="PANTHER" id="PTHR48200">
    <property type="entry name" value="PROTEIN, PUTATIVE-RELATED"/>
    <property type="match status" value="1"/>
</dbReference>
<dbReference type="EMBL" id="PGOL01000865">
    <property type="protein sequence ID" value="PKI63899.1"/>
    <property type="molecule type" value="Genomic_DNA"/>
</dbReference>